<organism evidence="1 2">
    <name type="scientific">Pythium insidiosum</name>
    <name type="common">Pythiosis disease agent</name>
    <dbReference type="NCBI Taxonomy" id="114742"/>
    <lineage>
        <taxon>Eukaryota</taxon>
        <taxon>Sar</taxon>
        <taxon>Stramenopiles</taxon>
        <taxon>Oomycota</taxon>
        <taxon>Peronosporomycetes</taxon>
        <taxon>Pythiales</taxon>
        <taxon>Pythiaceae</taxon>
        <taxon>Pythium</taxon>
    </lineage>
</organism>
<evidence type="ECO:0000313" key="2">
    <source>
        <dbReference type="Proteomes" id="UP001209570"/>
    </source>
</evidence>
<proteinExistence type="predicted"/>
<reference evidence="1" key="1">
    <citation type="submission" date="2021-12" db="EMBL/GenBank/DDBJ databases">
        <title>Prjna785345.</title>
        <authorList>
            <person name="Rujirawat T."/>
            <person name="Krajaejun T."/>
        </authorList>
    </citation>
    <scope>NUCLEOTIDE SEQUENCE</scope>
    <source>
        <strain evidence="1">Pi057C3</strain>
    </source>
</reference>
<name>A0AAD5Q5V5_PYTIN</name>
<sequence>MPAHHHDRWQRLQAQLQDLDAYIALLQSNELPAAVVTALETPLSSADTHGIIALLTEMIAVKWRLGGLVEPNARHMVDVAHDWAVDTLLDLPTPPAPSVHAASVPRRMGRDAMAAITAALQQPTLRPLDARDVLETAAELLARDEWVALLVAAMEGTSQEAPALGPKASARVMQHEDASGRWLVDALPWATRLRVWASAPSVWHAQLRQWLLRVHQQPFTAVRDVTAIDVTALATGCAYPHLYALLLAWFRGAAKWLGAVRSVELLSTLSRWTRVDADSRAFERTIWSTASSSSLRRAR</sequence>
<protein>
    <submittedName>
        <fullName evidence="1">Uncharacterized protein</fullName>
    </submittedName>
</protein>
<comment type="caution">
    <text evidence="1">The sequence shown here is derived from an EMBL/GenBank/DDBJ whole genome shotgun (WGS) entry which is preliminary data.</text>
</comment>
<dbReference type="AlphaFoldDB" id="A0AAD5Q5V5"/>
<dbReference type="EMBL" id="JAKCXM010000609">
    <property type="protein sequence ID" value="KAJ0392582.1"/>
    <property type="molecule type" value="Genomic_DNA"/>
</dbReference>
<gene>
    <name evidence="1" type="ORF">P43SY_004180</name>
</gene>
<evidence type="ECO:0000313" key="1">
    <source>
        <dbReference type="EMBL" id="KAJ0392582.1"/>
    </source>
</evidence>
<keyword evidence="2" id="KW-1185">Reference proteome</keyword>
<dbReference type="Proteomes" id="UP001209570">
    <property type="component" value="Unassembled WGS sequence"/>
</dbReference>
<accession>A0AAD5Q5V5</accession>